<feature type="domain" description="GtrA/DPMS transmembrane" evidence="7">
    <location>
        <begin position="16"/>
        <end position="131"/>
    </location>
</feature>
<accession>A0A1Y2MXZ7</accession>
<keyword evidence="3 6" id="KW-0812">Transmembrane</keyword>
<dbReference type="InterPro" id="IPR007267">
    <property type="entry name" value="GtrA_DPMS_TM"/>
</dbReference>
<evidence type="ECO:0000256" key="5">
    <source>
        <dbReference type="ARBA" id="ARBA00023136"/>
    </source>
</evidence>
<dbReference type="GO" id="GO:0000271">
    <property type="term" value="P:polysaccharide biosynthetic process"/>
    <property type="evidence" value="ECO:0007669"/>
    <property type="project" value="InterPro"/>
</dbReference>
<keyword evidence="9" id="KW-1185">Reference proteome</keyword>
<proteinExistence type="inferred from homology"/>
<feature type="transmembrane region" description="Helical" evidence="6">
    <location>
        <begin position="40"/>
        <end position="60"/>
    </location>
</feature>
<dbReference type="GO" id="GO:0005886">
    <property type="term" value="C:plasma membrane"/>
    <property type="evidence" value="ECO:0007669"/>
    <property type="project" value="TreeGrafter"/>
</dbReference>
<dbReference type="STRING" id="2074.BG845_03274"/>
<dbReference type="PANTHER" id="PTHR38459:SF6">
    <property type="entry name" value="ARABINOGALACTAN BIOSYNTHESIS RECRUITING PROTEIN RV3789"/>
    <property type="match status" value="1"/>
</dbReference>
<comment type="subcellular location">
    <subcellularLocation>
        <location evidence="1">Membrane</location>
        <topology evidence="1">Multi-pass membrane protein</topology>
    </subcellularLocation>
</comment>
<dbReference type="PANTHER" id="PTHR38459">
    <property type="entry name" value="PROPHAGE BACTOPRENOL-LINKED GLUCOSE TRANSLOCASE HOMOLOG"/>
    <property type="match status" value="1"/>
</dbReference>
<dbReference type="Pfam" id="PF04138">
    <property type="entry name" value="GtrA_DPMS_TM"/>
    <property type="match status" value="1"/>
</dbReference>
<feature type="transmembrane region" description="Helical" evidence="6">
    <location>
        <begin position="14"/>
        <end position="34"/>
    </location>
</feature>
<evidence type="ECO:0000256" key="2">
    <source>
        <dbReference type="ARBA" id="ARBA00009399"/>
    </source>
</evidence>
<evidence type="ECO:0000256" key="6">
    <source>
        <dbReference type="SAM" id="Phobius"/>
    </source>
</evidence>
<feature type="transmembrane region" description="Helical" evidence="6">
    <location>
        <begin position="110"/>
        <end position="130"/>
    </location>
</feature>
<dbReference type="AlphaFoldDB" id="A0A1Y2MXZ7"/>
<dbReference type="Proteomes" id="UP000194360">
    <property type="component" value="Unassembled WGS sequence"/>
</dbReference>
<keyword evidence="5 6" id="KW-0472">Membrane</keyword>
<comment type="caution">
    <text evidence="8">The sequence shown here is derived from an EMBL/GenBank/DDBJ whole genome shotgun (WGS) entry which is preliminary data.</text>
</comment>
<dbReference type="EMBL" id="MIGB01000016">
    <property type="protein sequence ID" value="OSY39677.1"/>
    <property type="molecule type" value="Genomic_DNA"/>
</dbReference>
<dbReference type="RefSeq" id="WP_085913492.1">
    <property type="nucleotide sequence ID" value="NZ_AP018920.1"/>
</dbReference>
<name>A0A1Y2MXZ7_PSEAH</name>
<keyword evidence="4 6" id="KW-1133">Transmembrane helix</keyword>
<evidence type="ECO:0000256" key="1">
    <source>
        <dbReference type="ARBA" id="ARBA00004141"/>
    </source>
</evidence>
<comment type="similarity">
    <text evidence="2">Belongs to the GtrA family.</text>
</comment>
<evidence type="ECO:0000313" key="8">
    <source>
        <dbReference type="EMBL" id="OSY39677.1"/>
    </source>
</evidence>
<evidence type="ECO:0000313" key="9">
    <source>
        <dbReference type="Proteomes" id="UP000194360"/>
    </source>
</evidence>
<feature type="transmembrane region" description="Helical" evidence="6">
    <location>
        <begin position="81"/>
        <end position="104"/>
    </location>
</feature>
<evidence type="ECO:0000259" key="7">
    <source>
        <dbReference type="Pfam" id="PF04138"/>
    </source>
</evidence>
<gene>
    <name evidence="8" type="ORF">BG845_03274</name>
</gene>
<evidence type="ECO:0000256" key="3">
    <source>
        <dbReference type="ARBA" id="ARBA00022692"/>
    </source>
</evidence>
<reference evidence="8 9" key="1">
    <citation type="submission" date="2016-09" db="EMBL/GenBank/DDBJ databases">
        <title>Pseudonocardia autotrophica DSM535, a candidate organism with high potential of specific P450 cytochromes.</title>
        <authorList>
            <person name="Grumaz C."/>
            <person name="Vainshtein Y."/>
            <person name="Kirstahler P."/>
            <person name="Sohn K."/>
        </authorList>
    </citation>
    <scope>NUCLEOTIDE SEQUENCE [LARGE SCALE GENOMIC DNA]</scope>
    <source>
        <strain evidence="8 9">DSM 535</strain>
    </source>
</reference>
<dbReference type="InterPro" id="IPR051401">
    <property type="entry name" value="GtrA_CellWall_Glycosyl"/>
</dbReference>
<sequence length="142" mass="15055">MATQARSGGVLGQAGRFVVVGVIGALIDSGVYALALHLDVWVHAARALSFVCGTIAAYALNRRWAFRVSGGARRATSYAALYGVMFFVILGANALALAVLPAGWWAVPLAWVLSQGLGTTCNFVMLRLVVFRDRRSVTADPS</sequence>
<protein>
    <submittedName>
        <fullName evidence="8">GtrA-like protein</fullName>
    </submittedName>
</protein>
<evidence type="ECO:0000256" key="4">
    <source>
        <dbReference type="ARBA" id="ARBA00022989"/>
    </source>
</evidence>
<dbReference type="OrthoDB" id="3828151at2"/>
<organism evidence="8 9">
    <name type="scientific">Pseudonocardia autotrophica</name>
    <name type="common">Amycolata autotrophica</name>
    <name type="synonym">Nocardia autotrophica</name>
    <dbReference type="NCBI Taxonomy" id="2074"/>
    <lineage>
        <taxon>Bacteria</taxon>
        <taxon>Bacillati</taxon>
        <taxon>Actinomycetota</taxon>
        <taxon>Actinomycetes</taxon>
        <taxon>Pseudonocardiales</taxon>
        <taxon>Pseudonocardiaceae</taxon>
        <taxon>Pseudonocardia</taxon>
    </lineage>
</organism>